<reference evidence="8 9" key="1">
    <citation type="submission" date="2020-08" db="EMBL/GenBank/DDBJ databases">
        <title>Winkia gen. nov., sp. nov., isolated from faeces of the Anser albifrons in China.</title>
        <authorList>
            <person name="Liu Q."/>
        </authorList>
    </citation>
    <scope>NUCLEOTIDE SEQUENCE [LARGE SCALE GENOMIC DNA]</scope>
    <source>
        <strain evidence="8 9">C62</strain>
    </source>
</reference>
<evidence type="ECO:0000256" key="1">
    <source>
        <dbReference type="ARBA" id="ARBA00009921"/>
    </source>
</evidence>
<organism evidence="8 9">
    <name type="scientific">Nanchangia anserum</name>
    <dbReference type="NCBI Taxonomy" id="2692125"/>
    <lineage>
        <taxon>Bacteria</taxon>
        <taxon>Bacillati</taxon>
        <taxon>Actinomycetota</taxon>
        <taxon>Actinomycetes</taxon>
        <taxon>Actinomycetales</taxon>
        <taxon>Actinomycetaceae</taxon>
        <taxon>Nanchangia</taxon>
    </lineage>
</organism>
<dbReference type="NCBIfam" id="NF003765">
    <property type="entry name" value="PRK05359.1"/>
    <property type="match status" value="1"/>
</dbReference>
<dbReference type="SMART" id="SM00479">
    <property type="entry name" value="EXOIII"/>
    <property type="match status" value="1"/>
</dbReference>
<accession>A0A8I0G6W0</accession>
<evidence type="ECO:0000256" key="5">
    <source>
        <dbReference type="ARBA" id="ARBA00057155"/>
    </source>
</evidence>
<evidence type="ECO:0000313" key="9">
    <source>
        <dbReference type="Proteomes" id="UP000627538"/>
    </source>
</evidence>
<dbReference type="InterPro" id="IPR022894">
    <property type="entry name" value="Oligoribonuclease"/>
</dbReference>
<dbReference type="Proteomes" id="UP000627538">
    <property type="component" value="Unassembled WGS sequence"/>
</dbReference>
<evidence type="ECO:0000256" key="2">
    <source>
        <dbReference type="ARBA" id="ARBA00022722"/>
    </source>
</evidence>
<comment type="function">
    <text evidence="5">3'-to-5' exoribonuclease specific for small oligoribonucleotides.</text>
</comment>
<evidence type="ECO:0000259" key="7">
    <source>
        <dbReference type="SMART" id="SM00479"/>
    </source>
</evidence>
<dbReference type="EMBL" id="JACRUO010000001">
    <property type="protein sequence ID" value="MBD3688892.1"/>
    <property type="molecule type" value="Genomic_DNA"/>
</dbReference>
<dbReference type="InterPro" id="IPR036397">
    <property type="entry name" value="RNaseH_sf"/>
</dbReference>
<evidence type="ECO:0000256" key="4">
    <source>
        <dbReference type="ARBA" id="ARBA00022839"/>
    </source>
</evidence>
<keyword evidence="4" id="KW-0269">Exonuclease</keyword>
<gene>
    <name evidence="8" type="primary">orn</name>
    <name evidence="8" type="ORF">H8R10_01375</name>
</gene>
<comment type="similarity">
    <text evidence="1">Belongs to the oligoribonuclease family.</text>
</comment>
<evidence type="ECO:0000256" key="6">
    <source>
        <dbReference type="ARBA" id="ARBA00070964"/>
    </source>
</evidence>
<keyword evidence="3 8" id="KW-0378">Hydrolase</keyword>
<dbReference type="PANTHER" id="PTHR11046:SF0">
    <property type="entry name" value="OLIGORIBONUCLEASE, MITOCHONDRIAL"/>
    <property type="match status" value="1"/>
</dbReference>
<dbReference type="RefSeq" id="WP_191070984.1">
    <property type="nucleotide sequence ID" value="NZ_CP060506.1"/>
</dbReference>
<comment type="caution">
    <text evidence="8">The sequence shown here is derived from an EMBL/GenBank/DDBJ whole genome shotgun (WGS) entry which is preliminary data.</text>
</comment>
<proteinExistence type="inferred from homology"/>
<sequence length="209" mass="23105">MTAAKDALVWIDCEMTGLDLDRDCLVEVAVIVTDAQLNLLDDGIDLIIAPLPGALENMNDFVTKMHTDSGLLDAIAEGGLDLAEAERRILDYVKGFIPEARKGLIAGNSIGTDKMFLEKYMPALMEHLHYRVIDVSSVKELAKRWFPRTFYHAPAKHGGHRALADIRESIQELRYYRDVLFPHDEGPSSRECQEAAARALAAGLGAEAK</sequence>
<dbReference type="GO" id="GO:0003676">
    <property type="term" value="F:nucleic acid binding"/>
    <property type="evidence" value="ECO:0007669"/>
    <property type="project" value="InterPro"/>
</dbReference>
<dbReference type="InterPro" id="IPR013520">
    <property type="entry name" value="Ribonucl_H"/>
</dbReference>
<dbReference type="FunFam" id="3.30.420.10:FF:000003">
    <property type="entry name" value="Oligoribonuclease"/>
    <property type="match status" value="1"/>
</dbReference>
<dbReference type="AlphaFoldDB" id="A0A8I0G6W0"/>
<dbReference type="InterPro" id="IPR012337">
    <property type="entry name" value="RNaseH-like_sf"/>
</dbReference>
<protein>
    <recommendedName>
        <fullName evidence="6">Oligoribonuclease</fullName>
    </recommendedName>
</protein>
<feature type="domain" description="Exonuclease" evidence="7">
    <location>
        <begin position="7"/>
        <end position="182"/>
    </location>
</feature>
<keyword evidence="9" id="KW-1185">Reference proteome</keyword>
<dbReference type="GO" id="GO:0000175">
    <property type="term" value="F:3'-5'-RNA exonuclease activity"/>
    <property type="evidence" value="ECO:0007669"/>
    <property type="project" value="InterPro"/>
</dbReference>
<dbReference type="Gene3D" id="3.30.420.10">
    <property type="entry name" value="Ribonuclease H-like superfamily/Ribonuclease H"/>
    <property type="match status" value="1"/>
</dbReference>
<dbReference type="Pfam" id="PF00929">
    <property type="entry name" value="RNase_T"/>
    <property type="match status" value="1"/>
</dbReference>
<evidence type="ECO:0000313" key="8">
    <source>
        <dbReference type="EMBL" id="MBD3688892.1"/>
    </source>
</evidence>
<dbReference type="CDD" id="cd06135">
    <property type="entry name" value="Orn"/>
    <property type="match status" value="1"/>
</dbReference>
<dbReference type="SUPFAM" id="SSF53098">
    <property type="entry name" value="Ribonuclease H-like"/>
    <property type="match status" value="1"/>
</dbReference>
<name>A0A8I0G6W0_9ACTO</name>
<dbReference type="PANTHER" id="PTHR11046">
    <property type="entry name" value="OLIGORIBONUCLEASE, MITOCHONDRIAL"/>
    <property type="match status" value="1"/>
</dbReference>
<keyword evidence="2" id="KW-0540">Nuclease</keyword>
<evidence type="ECO:0000256" key="3">
    <source>
        <dbReference type="ARBA" id="ARBA00022801"/>
    </source>
</evidence>